<evidence type="ECO:0000313" key="3">
    <source>
        <dbReference type="Proteomes" id="UP000601435"/>
    </source>
</evidence>
<sequence>LIEAEKQRRLLLISFAAFLLHAGGETFTQQTCTRADEWLRAIDYVVAETMELLFEVSTAVRAAVKRDRIGYLDGLVKDVTVQDMRAPKALYTAVRRAFAGAKSARRSTFQPLPTVLLEDGQLAQSHADRVDRWAAFFGSQEAGVRVTADEYKQRFACPDIPVGNADPVFSIRAIPSLTELEQQLLRAQYGKACGPDGLTAEVFRLSAPHVAKLLFPICLKASLSLREPSEWRGGSLHCLAKKAQAALECSGYRSILMASVAGKAHHRILRNKLMPHFGAHRAALQFGQVAGVGVEAVAHIVRTYQVLMLGRRRVCATTFYDVKTAFYQVIRQALLPGTAGHTDARILELLHGWGVPEEALGELIIHLQNIAALPTACDDEHLCAQIADLFRGSWFRLDGADPLLVTYKGTRPGDPLADLLFGFLFSAYVKSSERALADAGLATHVPQAACGATTIFGHACQEIGCMAWADDFAHLQSALDVVALCEQVQRATSLLATRATAHGMQLTFAVDKSAVLFCSASSRAPNQYLTADPDGQLGLHIWDAILQRSFFLPVVDSYRHLGTIAVANARPGPEIAFRLSKAQATLIPLRRRLFSNSDIPLQTRCTPEGLVPRLCPHMARLMSVEGG</sequence>
<feature type="non-terminal residue" evidence="2">
    <location>
        <position position="1"/>
    </location>
</feature>
<dbReference type="PANTHER" id="PTHR19446">
    <property type="entry name" value="REVERSE TRANSCRIPTASES"/>
    <property type="match status" value="1"/>
</dbReference>
<comment type="caution">
    <text evidence="2">The sequence shown here is derived from an EMBL/GenBank/DDBJ whole genome shotgun (WGS) entry which is preliminary data.</text>
</comment>
<feature type="chain" id="PRO_5032782232" description="Reverse transcriptase domain-containing protein" evidence="1">
    <location>
        <begin position="25"/>
        <end position="627"/>
    </location>
</feature>
<keyword evidence="1" id="KW-0732">Signal</keyword>
<keyword evidence="3" id="KW-1185">Reference proteome</keyword>
<accession>A0A813ATJ8</accession>
<reference evidence="2" key="1">
    <citation type="submission" date="2021-02" db="EMBL/GenBank/DDBJ databases">
        <authorList>
            <person name="Dougan E. K."/>
            <person name="Rhodes N."/>
            <person name="Thang M."/>
            <person name="Chan C."/>
        </authorList>
    </citation>
    <scope>NUCLEOTIDE SEQUENCE</scope>
</reference>
<dbReference type="OrthoDB" id="6513042at2759"/>
<dbReference type="AlphaFoldDB" id="A0A813ATJ8"/>
<evidence type="ECO:0000256" key="1">
    <source>
        <dbReference type="SAM" id="SignalP"/>
    </source>
</evidence>
<organism evidence="2 3">
    <name type="scientific">Symbiodinium necroappetens</name>
    <dbReference type="NCBI Taxonomy" id="1628268"/>
    <lineage>
        <taxon>Eukaryota</taxon>
        <taxon>Sar</taxon>
        <taxon>Alveolata</taxon>
        <taxon>Dinophyceae</taxon>
        <taxon>Suessiales</taxon>
        <taxon>Symbiodiniaceae</taxon>
        <taxon>Symbiodinium</taxon>
    </lineage>
</organism>
<evidence type="ECO:0008006" key="4">
    <source>
        <dbReference type="Google" id="ProtNLM"/>
    </source>
</evidence>
<gene>
    <name evidence="2" type="ORF">SNEC2469_LOCUS28843</name>
</gene>
<dbReference type="Proteomes" id="UP000601435">
    <property type="component" value="Unassembled WGS sequence"/>
</dbReference>
<feature type="signal peptide" evidence="1">
    <location>
        <begin position="1"/>
        <end position="24"/>
    </location>
</feature>
<evidence type="ECO:0000313" key="2">
    <source>
        <dbReference type="EMBL" id="CAE7879821.1"/>
    </source>
</evidence>
<protein>
    <recommendedName>
        <fullName evidence="4">Reverse transcriptase domain-containing protein</fullName>
    </recommendedName>
</protein>
<dbReference type="EMBL" id="CAJNJA010063578">
    <property type="protein sequence ID" value="CAE7879821.1"/>
    <property type="molecule type" value="Genomic_DNA"/>
</dbReference>
<proteinExistence type="predicted"/>
<name>A0A813ATJ8_9DINO</name>